<protein>
    <submittedName>
        <fullName evidence="1">Uncharacterized protein</fullName>
    </submittedName>
</protein>
<gene>
    <name evidence="1" type="ORF">MILVUS5_LOCUS13941</name>
</gene>
<organism evidence="1 2">
    <name type="scientific">Trifolium pratense</name>
    <name type="common">Red clover</name>
    <dbReference type="NCBI Taxonomy" id="57577"/>
    <lineage>
        <taxon>Eukaryota</taxon>
        <taxon>Viridiplantae</taxon>
        <taxon>Streptophyta</taxon>
        <taxon>Embryophyta</taxon>
        <taxon>Tracheophyta</taxon>
        <taxon>Spermatophyta</taxon>
        <taxon>Magnoliopsida</taxon>
        <taxon>eudicotyledons</taxon>
        <taxon>Gunneridae</taxon>
        <taxon>Pentapetalae</taxon>
        <taxon>rosids</taxon>
        <taxon>fabids</taxon>
        <taxon>Fabales</taxon>
        <taxon>Fabaceae</taxon>
        <taxon>Papilionoideae</taxon>
        <taxon>50 kb inversion clade</taxon>
        <taxon>NPAAA clade</taxon>
        <taxon>Hologalegina</taxon>
        <taxon>IRL clade</taxon>
        <taxon>Trifolieae</taxon>
        <taxon>Trifolium</taxon>
    </lineage>
</organism>
<comment type="caution">
    <text evidence="1">The sequence shown here is derived from an EMBL/GenBank/DDBJ whole genome shotgun (WGS) entry which is preliminary data.</text>
</comment>
<reference evidence="1" key="1">
    <citation type="submission" date="2023-10" db="EMBL/GenBank/DDBJ databases">
        <authorList>
            <person name="Rodriguez Cubillos JULIANA M."/>
            <person name="De Vega J."/>
        </authorList>
    </citation>
    <scope>NUCLEOTIDE SEQUENCE</scope>
</reference>
<sequence>MMERFARLLLGEDKLANIFNPEWKFGDEIKAMMIPCLPEFWTAWKGADYLRTCFKDFVYTCFMYVIILKSIMEWALTIKMLIKFHNHICELKQETEDWN</sequence>
<dbReference type="Proteomes" id="UP001177021">
    <property type="component" value="Unassembled WGS sequence"/>
</dbReference>
<keyword evidence="2" id="KW-1185">Reference proteome</keyword>
<name>A0ACB0JMU5_TRIPR</name>
<accession>A0ACB0JMU5</accession>
<proteinExistence type="predicted"/>
<evidence type="ECO:0000313" key="2">
    <source>
        <dbReference type="Proteomes" id="UP001177021"/>
    </source>
</evidence>
<dbReference type="EMBL" id="CASHSV030000055">
    <property type="protein sequence ID" value="CAJ2644993.1"/>
    <property type="molecule type" value="Genomic_DNA"/>
</dbReference>
<evidence type="ECO:0000313" key="1">
    <source>
        <dbReference type="EMBL" id="CAJ2644993.1"/>
    </source>
</evidence>